<dbReference type="SUPFAM" id="SSF50965">
    <property type="entry name" value="Galactose oxidase, central domain"/>
    <property type="match status" value="1"/>
</dbReference>
<dbReference type="SMART" id="SM00191">
    <property type="entry name" value="Int_alpha"/>
    <property type="match status" value="5"/>
</dbReference>
<feature type="domain" description="Secretion system C-terminal sorting" evidence="5">
    <location>
        <begin position="418"/>
        <end position="483"/>
    </location>
</feature>
<dbReference type="Gene3D" id="2.130.10.130">
    <property type="entry name" value="Integrin alpha, N-terminal"/>
    <property type="match status" value="1"/>
</dbReference>
<name>A0ABU2YFW5_9FLAO</name>
<dbReference type="InterPro" id="IPR026444">
    <property type="entry name" value="Secre_tail"/>
</dbReference>
<dbReference type="NCBIfam" id="TIGR04183">
    <property type="entry name" value="Por_Secre_tail"/>
    <property type="match status" value="1"/>
</dbReference>
<protein>
    <submittedName>
        <fullName evidence="6">T9SS type A sorting domain-containing protein</fullName>
    </submittedName>
</protein>
<dbReference type="InterPro" id="IPR013517">
    <property type="entry name" value="FG-GAP"/>
</dbReference>
<dbReference type="InterPro" id="IPR011043">
    <property type="entry name" value="Gal_Oxase/kelch_b-propeller"/>
</dbReference>
<gene>
    <name evidence="6" type="ORF">RM697_00355</name>
</gene>
<keyword evidence="7" id="KW-1185">Reference proteome</keyword>
<dbReference type="PANTHER" id="PTHR36220:SF1">
    <property type="entry name" value="GAMMA TUBULIN COMPLEX COMPONENT C-TERMINAL DOMAIN-CONTAINING PROTEIN"/>
    <property type="match status" value="1"/>
</dbReference>
<feature type="signal peptide" evidence="4">
    <location>
        <begin position="1"/>
        <end position="20"/>
    </location>
</feature>
<accession>A0ABU2YFW5</accession>
<dbReference type="Proteomes" id="UP001259492">
    <property type="component" value="Unassembled WGS sequence"/>
</dbReference>
<organism evidence="6 7">
    <name type="scientific">Microcosmobacter mediterraneus</name>
    <dbReference type="NCBI Taxonomy" id="3075607"/>
    <lineage>
        <taxon>Bacteria</taxon>
        <taxon>Pseudomonadati</taxon>
        <taxon>Bacteroidota</taxon>
        <taxon>Flavobacteriia</taxon>
        <taxon>Flavobacteriales</taxon>
        <taxon>Flavobacteriaceae</taxon>
        <taxon>Microcosmobacter</taxon>
    </lineage>
</organism>
<proteinExistence type="predicted"/>
<reference evidence="6 7" key="1">
    <citation type="submission" date="2023-09" db="EMBL/GenBank/DDBJ databases">
        <authorList>
            <person name="Rey-Velasco X."/>
        </authorList>
    </citation>
    <scope>NUCLEOTIDE SEQUENCE [LARGE SCALE GENOMIC DNA]</scope>
    <source>
        <strain evidence="6 7">W332</strain>
    </source>
</reference>
<keyword evidence="3" id="KW-0325">Glycoprotein</keyword>
<dbReference type="InterPro" id="IPR028994">
    <property type="entry name" value="Integrin_alpha_N"/>
</dbReference>
<evidence type="ECO:0000313" key="6">
    <source>
        <dbReference type="EMBL" id="MDT0557074.1"/>
    </source>
</evidence>
<dbReference type="InterPro" id="IPR013519">
    <property type="entry name" value="Int_alpha_beta-p"/>
</dbReference>
<feature type="chain" id="PRO_5046550576" evidence="4">
    <location>
        <begin position="21"/>
        <end position="485"/>
    </location>
</feature>
<dbReference type="RefSeq" id="WP_311425848.1">
    <property type="nucleotide sequence ID" value="NZ_JAVRIA010000001.1"/>
</dbReference>
<comment type="caution">
    <text evidence="6">The sequence shown here is derived from an EMBL/GenBank/DDBJ whole genome shotgun (WGS) entry which is preliminary data.</text>
</comment>
<evidence type="ECO:0000256" key="3">
    <source>
        <dbReference type="ARBA" id="ARBA00023180"/>
    </source>
</evidence>
<evidence type="ECO:0000256" key="4">
    <source>
        <dbReference type="SAM" id="SignalP"/>
    </source>
</evidence>
<evidence type="ECO:0000313" key="7">
    <source>
        <dbReference type="Proteomes" id="UP001259492"/>
    </source>
</evidence>
<dbReference type="PANTHER" id="PTHR36220">
    <property type="entry name" value="UNNAMED PRODUCT"/>
    <property type="match status" value="1"/>
</dbReference>
<keyword evidence="2" id="KW-0677">Repeat</keyword>
<dbReference type="Pfam" id="PF14312">
    <property type="entry name" value="FG-GAP_2"/>
    <property type="match status" value="2"/>
</dbReference>
<keyword evidence="1 4" id="KW-0732">Signal</keyword>
<evidence type="ECO:0000256" key="1">
    <source>
        <dbReference type="ARBA" id="ARBA00022729"/>
    </source>
</evidence>
<evidence type="ECO:0000259" key="5">
    <source>
        <dbReference type="Pfam" id="PF18962"/>
    </source>
</evidence>
<evidence type="ECO:0000256" key="2">
    <source>
        <dbReference type="ARBA" id="ARBA00022737"/>
    </source>
</evidence>
<sequence length="485" mass="51657">MKTIVIKYFIFISCTFSSLAQTQLGNDVDGEAASDFFGWSTAISSSGETIIVGAPNNDEIADESGHARIFRWNGSNWQQLGNDIDGSADDDALGWSVAISADGNRFAVGAKQAFAFDVGYVKVFDWDGTSWNQVGSTLTGDNNGDEFGYAVSLSSDGNRLAIGAIGTDVNGGSSGEGSVYEWNGNNWQQLGQNINGSSVGVRLGVAIDINDIGNTLIVGAEESDGKGSVQIYDFNGTNWIQRGTKLEGDAGFNLFGSTLELTGDGNRFIAGALFNDAAGTDAGQAKIFEWNGTNWDQVGSDLFGENSEDQFGSAVSISSDGSRIAIGARFHSTMDGNFFGKTYTYDWNGSSWSLFGNTILGEAAGNGSGNAIALSSDGNRLLIGATGNSDAGNLAGHVRIFQFSTLAIEEFDQHSISVYPNPVTNKLYIEGFKNTIARIYNIQGQLIISSKILSNFLDMSNLPSGQYLLKLENNEQVSMKKIIKN</sequence>
<dbReference type="EMBL" id="JAVRIA010000001">
    <property type="protein sequence ID" value="MDT0557074.1"/>
    <property type="molecule type" value="Genomic_DNA"/>
</dbReference>
<dbReference type="Pfam" id="PF18962">
    <property type="entry name" value="Por_Secre_tail"/>
    <property type="match status" value="1"/>
</dbReference>